<feature type="domain" description="Peptidase C1A papain C-terminal" evidence="3">
    <location>
        <begin position="200"/>
        <end position="413"/>
    </location>
</feature>
<dbReference type="PROSITE" id="PS00639">
    <property type="entry name" value="THIOL_PROTEASE_HIS"/>
    <property type="match status" value="1"/>
</dbReference>
<dbReference type="InterPro" id="IPR013201">
    <property type="entry name" value="Prot_inhib_I29"/>
</dbReference>
<dbReference type="AlphaFoldDB" id="A0A0K0EHC3"/>
<feature type="domain" description="Cathepsin propeptide inhibitor" evidence="4">
    <location>
        <begin position="109"/>
        <end position="165"/>
    </location>
</feature>
<evidence type="ECO:0000313" key="6">
    <source>
        <dbReference type="WBParaSite" id="SSTP_0000887900.1"/>
    </source>
</evidence>
<dbReference type="Gene3D" id="3.90.70.10">
    <property type="entry name" value="Cysteine proteinases"/>
    <property type="match status" value="1"/>
</dbReference>
<dbReference type="SMART" id="SM00848">
    <property type="entry name" value="Inhibitor_I29"/>
    <property type="match status" value="1"/>
</dbReference>
<dbReference type="GO" id="GO:0008234">
    <property type="term" value="F:cysteine-type peptidase activity"/>
    <property type="evidence" value="ECO:0007669"/>
    <property type="project" value="InterPro"/>
</dbReference>
<evidence type="ECO:0000256" key="2">
    <source>
        <dbReference type="SAM" id="Phobius"/>
    </source>
</evidence>
<protein>
    <submittedName>
        <fullName evidence="6">Pept_C1 domain-containing protein</fullName>
    </submittedName>
    <submittedName>
        <fullName evidence="7">Peptidase C1A papain C-terminal domain-containing protein</fullName>
    </submittedName>
</protein>
<evidence type="ECO:0000313" key="7">
    <source>
        <dbReference type="WBParaSite" id="TCONS_00004649.p1"/>
    </source>
</evidence>
<evidence type="ECO:0000313" key="5">
    <source>
        <dbReference type="Proteomes" id="UP000035681"/>
    </source>
</evidence>
<dbReference type="WBParaSite" id="TCONS_00004649.p1">
    <property type="protein sequence ID" value="TCONS_00004649.p1"/>
    <property type="gene ID" value="XLOC_002430"/>
</dbReference>
<evidence type="ECO:0000259" key="3">
    <source>
        <dbReference type="SMART" id="SM00645"/>
    </source>
</evidence>
<reference evidence="6" key="1">
    <citation type="submission" date="2015-08" db="UniProtKB">
        <authorList>
            <consortium name="WormBaseParasite"/>
        </authorList>
    </citation>
    <scope>IDENTIFICATION</scope>
</reference>
<dbReference type="GO" id="GO:0006508">
    <property type="term" value="P:proteolysis"/>
    <property type="evidence" value="ECO:0007669"/>
    <property type="project" value="InterPro"/>
</dbReference>
<keyword evidence="2" id="KW-0472">Membrane</keyword>
<sequence length="414" mass="47994">MKKPYKIISILPLSNDYQDFEPKNEKIYQFNVIKNEKNKSNIKLYIIFCLSVFLATSLILKLIKSYTTNSIIEESQLANFMCNFNNDKYKELMLHGNISDEEQEFICNFLTFINDFNKTYETVDEKKSRFEYFLSNLKMMNEINKSKQNVVFKINKYSDWSDEELKELLMNDNEVKDMEDVLFDESSFLPMDLSGIGNESKSHFDWRDKNVITAVKDQGRCGSCAYFANVAVIESMNAIKGKPLTRLSEQEILDCDSYDNGCNGANRINIFKYVKQRGVVYENYYQYKGKQGQCRNMMGKPRIYISGLKYLGRNENLWIKYLEEKGPFSVGLQVPKQMYYYSSGIFDPTVEDCTKKSMGSHAMAVIGYGEENGEKYWLLKNSWGQGYGIENGFIKIKRGVNSCGIANYAYGIEI</sequence>
<proteinExistence type="inferred from homology"/>
<dbReference type="WBParaSite" id="SSTP_0000887900.1">
    <property type="protein sequence ID" value="SSTP_0000887900.1"/>
    <property type="gene ID" value="SSTP_0000887900"/>
</dbReference>
<dbReference type="PRINTS" id="PR00705">
    <property type="entry name" value="PAPAIN"/>
</dbReference>
<dbReference type="CDD" id="cd02248">
    <property type="entry name" value="Peptidase_C1A"/>
    <property type="match status" value="1"/>
</dbReference>
<dbReference type="InterPro" id="IPR000668">
    <property type="entry name" value="Peptidase_C1A_C"/>
</dbReference>
<dbReference type="InterPro" id="IPR013128">
    <property type="entry name" value="Peptidase_C1A"/>
</dbReference>
<dbReference type="Pfam" id="PF08246">
    <property type="entry name" value="Inhibitor_I29"/>
    <property type="match status" value="1"/>
</dbReference>
<dbReference type="InterPro" id="IPR038765">
    <property type="entry name" value="Papain-like_cys_pep_sf"/>
</dbReference>
<keyword evidence="2" id="KW-0812">Transmembrane</keyword>
<dbReference type="STRING" id="6248.A0A0K0EHC3"/>
<feature type="transmembrane region" description="Helical" evidence="2">
    <location>
        <begin position="44"/>
        <end position="63"/>
    </location>
</feature>
<comment type="similarity">
    <text evidence="1">Belongs to the peptidase C1 family.</text>
</comment>
<evidence type="ECO:0000256" key="1">
    <source>
        <dbReference type="ARBA" id="ARBA00008455"/>
    </source>
</evidence>
<keyword evidence="2" id="KW-1133">Transmembrane helix</keyword>
<organism evidence="6">
    <name type="scientific">Strongyloides stercoralis</name>
    <name type="common">Threadworm</name>
    <dbReference type="NCBI Taxonomy" id="6248"/>
    <lineage>
        <taxon>Eukaryota</taxon>
        <taxon>Metazoa</taxon>
        <taxon>Ecdysozoa</taxon>
        <taxon>Nematoda</taxon>
        <taxon>Chromadorea</taxon>
        <taxon>Rhabditida</taxon>
        <taxon>Tylenchina</taxon>
        <taxon>Panagrolaimomorpha</taxon>
        <taxon>Strongyloidoidea</taxon>
        <taxon>Strongyloididae</taxon>
        <taxon>Strongyloides</taxon>
    </lineage>
</organism>
<accession>A0A0K0EHC3</accession>
<dbReference type="Pfam" id="PF00112">
    <property type="entry name" value="Peptidase_C1"/>
    <property type="match status" value="1"/>
</dbReference>
<dbReference type="InterPro" id="IPR025660">
    <property type="entry name" value="Pept_his_AS"/>
</dbReference>
<dbReference type="InterPro" id="IPR039417">
    <property type="entry name" value="Peptidase_C1A_papain-like"/>
</dbReference>
<name>A0A0K0EHC3_STRER</name>
<dbReference type="PANTHER" id="PTHR12411">
    <property type="entry name" value="CYSTEINE PROTEASE FAMILY C1-RELATED"/>
    <property type="match status" value="1"/>
</dbReference>
<dbReference type="SUPFAM" id="SSF54001">
    <property type="entry name" value="Cysteine proteinases"/>
    <property type="match status" value="1"/>
</dbReference>
<keyword evidence="5" id="KW-1185">Reference proteome</keyword>
<dbReference type="SMART" id="SM00645">
    <property type="entry name" value="Pept_C1"/>
    <property type="match status" value="1"/>
</dbReference>
<evidence type="ECO:0000259" key="4">
    <source>
        <dbReference type="SMART" id="SM00848"/>
    </source>
</evidence>
<dbReference type="FunFam" id="3.90.70.10:FF:000103">
    <property type="entry name" value="Hypothetical LOC496748"/>
    <property type="match status" value="1"/>
</dbReference>
<dbReference type="Proteomes" id="UP000035681">
    <property type="component" value="Unplaced"/>
</dbReference>